<dbReference type="FunFam" id="2.40.160.210:FF:000001">
    <property type="entry name" value="Acyl-CoA thioesterase II"/>
    <property type="match status" value="1"/>
</dbReference>
<evidence type="ECO:0000259" key="9">
    <source>
        <dbReference type="Pfam" id="PF02551"/>
    </source>
</evidence>
<dbReference type="RefSeq" id="WP_125243074.1">
    <property type="nucleotide sequence ID" value="NZ_RSED01000006.1"/>
</dbReference>
<name>A0A3R8S898_9BURK</name>
<comment type="subunit">
    <text evidence="2">Homotetramer.</text>
</comment>
<organism evidence="11 12">
    <name type="scientific">Aquabacterium soli</name>
    <dbReference type="NCBI Taxonomy" id="2493092"/>
    <lineage>
        <taxon>Bacteria</taxon>
        <taxon>Pseudomonadati</taxon>
        <taxon>Pseudomonadota</taxon>
        <taxon>Betaproteobacteria</taxon>
        <taxon>Burkholderiales</taxon>
        <taxon>Aquabacterium</taxon>
    </lineage>
</organism>
<dbReference type="GO" id="GO:0047617">
    <property type="term" value="F:fatty acyl-CoA hydrolase activity"/>
    <property type="evidence" value="ECO:0007669"/>
    <property type="project" value="UniProtKB-EC"/>
</dbReference>
<reference evidence="11 12" key="1">
    <citation type="submission" date="2018-12" db="EMBL/GenBank/DDBJ databases">
        <title>The whole draft genome of Aquabacterium sp. SJQ9.</title>
        <authorList>
            <person name="Sun L."/>
            <person name="Gao X."/>
            <person name="Chen W."/>
            <person name="Huang K."/>
        </authorList>
    </citation>
    <scope>NUCLEOTIDE SEQUENCE [LARGE SCALE GENOMIC DNA]</scope>
    <source>
        <strain evidence="11 12">SJQ9</strain>
    </source>
</reference>
<dbReference type="SUPFAM" id="SSF54637">
    <property type="entry name" value="Thioesterase/thiol ester dehydrase-isomerase"/>
    <property type="match status" value="2"/>
</dbReference>
<evidence type="ECO:0000256" key="1">
    <source>
        <dbReference type="ARBA" id="ARBA00006538"/>
    </source>
</evidence>
<dbReference type="EMBL" id="RSED01000006">
    <property type="protein sequence ID" value="RRS04700.1"/>
    <property type="molecule type" value="Genomic_DNA"/>
</dbReference>
<dbReference type="PANTHER" id="PTHR11066">
    <property type="entry name" value="ACYL-COA THIOESTERASE"/>
    <property type="match status" value="1"/>
</dbReference>
<evidence type="ECO:0000313" key="11">
    <source>
        <dbReference type="EMBL" id="RRS04700.1"/>
    </source>
</evidence>
<accession>A0A3R8S898</accession>
<proteinExistence type="inferred from homology"/>
<keyword evidence="3" id="KW-0378">Hydrolase</keyword>
<dbReference type="EC" id="3.1.2.20" evidence="5"/>
<evidence type="ECO:0000313" key="12">
    <source>
        <dbReference type="Proteomes" id="UP000269265"/>
    </source>
</evidence>
<feature type="domain" description="Acyl-CoA thioesterase 2 C-terminal" evidence="9">
    <location>
        <begin position="148"/>
        <end position="280"/>
    </location>
</feature>
<dbReference type="CDD" id="cd03444">
    <property type="entry name" value="Thioesterase_II_repeat1"/>
    <property type="match status" value="1"/>
</dbReference>
<evidence type="ECO:0000256" key="7">
    <source>
        <dbReference type="ARBA" id="ARBA00071120"/>
    </source>
</evidence>
<feature type="domain" description="Acyl-CoA thioesterase-like N-terminal HotDog" evidence="10">
    <location>
        <begin position="31"/>
        <end position="108"/>
    </location>
</feature>
<dbReference type="GO" id="GO:0005829">
    <property type="term" value="C:cytosol"/>
    <property type="evidence" value="ECO:0007669"/>
    <property type="project" value="TreeGrafter"/>
</dbReference>
<comment type="similarity">
    <text evidence="1">Belongs to the C/M/P thioester hydrolase family.</text>
</comment>
<evidence type="ECO:0000256" key="3">
    <source>
        <dbReference type="ARBA" id="ARBA00022801"/>
    </source>
</evidence>
<protein>
    <recommendedName>
        <fullName evidence="7">Acyl-CoA thioesterase 2</fullName>
        <ecNumber evidence="5">3.1.2.20</ecNumber>
    </recommendedName>
    <alternativeName>
        <fullName evidence="8">Thioesterase II</fullName>
    </alternativeName>
</protein>
<gene>
    <name evidence="11" type="ORF">EIP75_09800</name>
</gene>
<comment type="catalytic activity">
    <reaction evidence="6">
        <text>a fatty acyl-CoA + H2O = a fatty acid + CoA + H(+)</text>
        <dbReference type="Rhea" id="RHEA:16781"/>
        <dbReference type="ChEBI" id="CHEBI:15377"/>
        <dbReference type="ChEBI" id="CHEBI:15378"/>
        <dbReference type="ChEBI" id="CHEBI:28868"/>
        <dbReference type="ChEBI" id="CHEBI:57287"/>
        <dbReference type="ChEBI" id="CHEBI:77636"/>
        <dbReference type="EC" id="3.1.2.20"/>
    </reaction>
    <physiologicalReaction direction="left-to-right" evidence="6">
        <dbReference type="Rhea" id="RHEA:16782"/>
    </physiologicalReaction>
</comment>
<dbReference type="GO" id="GO:0006637">
    <property type="term" value="P:acyl-CoA metabolic process"/>
    <property type="evidence" value="ECO:0007669"/>
    <property type="project" value="InterPro"/>
</dbReference>
<dbReference type="InterPro" id="IPR049449">
    <property type="entry name" value="TesB_ACOT8-like_N"/>
</dbReference>
<dbReference type="InterPro" id="IPR042171">
    <property type="entry name" value="Acyl-CoA_hotdog"/>
</dbReference>
<dbReference type="Proteomes" id="UP000269265">
    <property type="component" value="Unassembled WGS sequence"/>
</dbReference>
<keyword evidence="12" id="KW-1185">Reference proteome</keyword>
<comment type="caution">
    <text evidence="11">The sequence shown here is derived from an EMBL/GenBank/DDBJ whole genome shotgun (WGS) entry which is preliminary data.</text>
</comment>
<dbReference type="InterPro" id="IPR003703">
    <property type="entry name" value="Acyl_CoA_thio"/>
</dbReference>
<dbReference type="AlphaFoldDB" id="A0A3R8S898"/>
<dbReference type="CDD" id="cd03445">
    <property type="entry name" value="Thioesterase_II_repeat2"/>
    <property type="match status" value="1"/>
</dbReference>
<evidence type="ECO:0000256" key="6">
    <source>
        <dbReference type="ARBA" id="ARBA00050943"/>
    </source>
</evidence>
<keyword evidence="4" id="KW-0443">Lipid metabolism</keyword>
<dbReference type="InterPro" id="IPR029069">
    <property type="entry name" value="HotDog_dom_sf"/>
</dbReference>
<evidence type="ECO:0000259" key="10">
    <source>
        <dbReference type="Pfam" id="PF13622"/>
    </source>
</evidence>
<dbReference type="PANTHER" id="PTHR11066:SF34">
    <property type="entry name" value="ACYL-COENZYME A THIOESTERASE 8"/>
    <property type="match status" value="1"/>
</dbReference>
<dbReference type="InterPro" id="IPR025652">
    <property type="entry name" value="TesB_C"/>
</dbReference>
<dbReference type="Pfam" id="PF13622">
    <property type="entry name" value="4HBT_3"/>
    <property type="match status" value="1"/>
</dbReference>
<dbReference type="GO" id="GO:0009062">
    <property type="term" value="P:fatty acid catabolic process"/>
    <property type="evidence" value="ECO:0007669"/>
    <property type="project" value="TreeGrafter"/>
</dbReference>
<evidence type="ECO:0000256" key="4">
    <source>
        <dbReference type="ARBA" id="ARBA00023098"/>
    </source>
</evidence>
<dbReference type="Gene3D" id="2.40.160.210">
    <property type="entry name" value="Acyl-CoA thioesterase, double hotdog domain"/>
    <property type="match status" value="1"/>
</dbReference>
<evidence type="ECO:0000256" key="8">
    <source>
        <dbReference type="ARBA" id="ARBA00079653"/>
    </source>
</evidence>
<sequence>MNDVMQEVLELLDLEIIEKGIFRGTSRNFFGKNVFGGQVLGQALMAAGRTVEGRLPHSLHGYFLRAGDVKAPIVYQVETIRDGKSFCTRNVKGIQHGENIFLMSASFAVHEEGLDHQVAMPDVPGPDELPSEHQLRQMIAPMIPEKVRAVFERERPVEIRPIDPVNPFAPVKKEARRCQWMKSQTPLPDDPLLHMCILAFASDFGLMSTAMLPHGVSVFQSNVQAASLDHAMWFHRDLRIDEWLLYDMDAPNASASRGMNFGRVFTQDGTLVATVAQEGLMRLHEVPERY</sequence>
<evidence type="ECO:0000256" key="5">
    <source>
        <dbReference type="ARBA" id="ARBA00038894"/>
    </source>
</evidence>
<dbReference type="Pfam" id="PF02551">
    <property type="entry name" value="Acyl_CoA_thio"/>
    <property type="match status" value="1"/>
</dbReference>
<evidence type="ECO:0000256" key="2">
    <source>
        <dbReference type="ARBA" id="ARBA00011881"/>
    </source>
</evidence>
<dbReference type="OrthoDB" id="9781019at2"/>